<dbReference type="Pfam" id="PF04749">
    <property type="entry name" value="PLAC8"/>
    <property type="match status" value="1"/>
</dbReference>
<name>A0A267H2K2_9PLAT</name>
<feature type="transmembrane region" description="Helical" evidence="2">
    <location>
        <begin position="37"/>
        <end position="60"/>
    </location>
</feature>
<dbReference type="STRING" id="282301.A0A267H2K2"/>
<evidence type="ECO:0000256" key="2">
    <source>
        <dbReference type="SAM" id="Phobius"/>
    </source>
</evidence>
<comment type="caution">
    <text evidence="4">The sequence shown here is derived from an EMBL/GenBank/DDBJ whole genome shotgun (WGS) entry which is preliminary data.</text>
</comment>
<evidence type="ECO:0000313" key="3">
    <source>
        <dbReference type="EMBL" id="PAA74627.1"/>
    </source>
</evidence>
<reference evidence="4 5" key="1">
    <citation type="submission" date="2017-06" db="EMBL/GenBank/DDBJ databases">
        <title>A platform for efficient transgenesis in Macrostomum lignano, a flatworm model organism for stem cell research.</title>
        <authorList>
            <person name="Berezikov E."/>
        </authorList>
    </citation>
    <scope>NUCLEOTIDE SEQUENCE [LARGE SCALE GENOMIC DNA]</scope>
    <source>
        <strain evidence="4">DV1</strain>
        <tissue evidence="4">Whole organism</tissue>
    </source>
</reference>
<dbReference type="EMBL" id="NIVC01000933">
    <property type="protein sequence ID" value="PAA74627.1"/>
    <property type="molecule type" value="Genomic_DNA"/>
</dbReference>
<evidence type="ECO:0000313" key="5">
    <source>
        <dbReference type="Proteomes" id="UP000215902"/>
    </source>
</evidence>
<evidence type="ECO:0000313" key="4">
    <source>
        <dbReference type="EMBL" id="PAA91777.1"/>
    </source>
</evidence>
<dbReference type="EMBL" id="NIVC01000073">
    <property type="protein sequence ID" value="PAA91777.1"/>
    <property type="molecule type" value="Genomic_DNA"/>
</dbReference>
<keyword evidence="2" id="KW-1133">Transmembrane helix</keyword>
<keyword evidence="5" id="KW-1185">Reference proteome</keyword>
<proteinExistence type="inferred from homology"/>
<gene>
    <name evidence="4" type="ORF">BOX15_Mlig005849g1</name>
    <name evidence="3" type="ORF">BOX15_Mlig005849g2</name>
</gene>
<organism evidence="4 5">
    <name type="scientific">Macrostomum lignano</name>
    <dbReference type="NCBI Taxonomy" id="282301"/>
    <lineage>
        <taxon>Eukaryota</taxon>
        <taxon>Metazoa</taxon>
        <taxon>Spiralia</taxon>
        <taxon>Lophotrochozoa</taxon>
        <taxon>Platyhelminthes</taxon>
        <taxon>Rhabditophora</taxon>
        <taxon>Macrostomorpha</taxon>
        <taxon>Macrostomida</taxon>
        <taxon>Macrostomidae</taxon>
        <taxon>Macrostomum</taxon>
    </lineage>
</organism>
<dbReference type="AlphaFoldDB" id="A0A267H2K2"/>
<dbReference type="NCBIfam" id="TIGR01571">
    <property type="entry name" value="A_thal_Cys_rich"/>
    <property type="match status" value="1"/>
</dbReference>
<evidence type="ECO:0000256" key="1">
    <source>
        <dbReference type="ARBA" id="ARBA00009024"/>
    </source>
</evidence>
<protein>
    <submittedName>
        <fullName evidence="4">Uncharacterized protein</fullName>
    </submittedName>
</protein>
<feature type="transmembrane region" description="Helical" evidence="2">
    <location>
        <begin position="7"/>
        <end position="25"/>
    </location>
</feature>
<accession>A0A267H2K2</accession>
<comment type="similarity">
    <text evidence="1">Belongs to the cornifelin family.</text>
</comment>
<dbReference type="PANTHER" id="PTHR15907">
    <property type="entry name" value="DUF614 FAMILY PROTEIN-RELATED"/>
    <property type="match status" value="1"/>
</dbReference>
<dbReference type="InterPro" id="IPR006461">
    <property type="entry name" value="PLAC_motif_containing"/>
</dbReference>
<dbReference type="OrthoDB" id="1045822at2759"/>
<dbReference type="Proteomes" id="UP000215902">
    <property type="component" value="Unassembled WGS sequence"/>
</dbReference>
<keyword evidence="2" id="KW-0812">Transmembrane</keyword>
<sequence>MSAEFQVGLLGCFNDCGLCVLTYFVPCYTFGKNAEAVGENCILCGFGICCGLSFILGPIVRGKIREKQNIPGSFITDYCIWFFCAFCALVQEAQEVKSFGGYGMAVERE</sequence>
<keyword evidence="2" id="KW-0472">Membrane</keyword>